<evidence type="ECO:0000256" key="1">
    <source>
        <dbReference type="ARBA" id="ARBA00009004"/>
    </source>
</evidence>
<dbReference type="Proteomes" id="UP001193680">
    <property type="component" value="Unassembled WGS sequence"/>
</dbReference>
<dbReference type="Gene3D" id="3.40.30.10">
    <property type="entry name" value="Glutaredoxin"/>
    <property type="match status" value="1"/>
</dbReference>
<dbReference type="EMBL" id="JACBGI020000005">
    <property type="protein sequence ID" value="MBF6057674.1"/>
    <property type="molecule type" value="Genomic_DNA"/>
</dbReference>
<keyword evidence="4" id="KW-1185">Reference proteome</keyword>
<dbReference type="InterPro" id="IPR010893">
    <property type="entry name" value="NiFe-hyd_mat_HyaE"/>
</dbReference>
<dbReference type="PIRSF" id="PIRSF038934">
    <property type="entry name" value="HyaE_HupG"/>
    <property type="match status" value="1"/>
</dbReference>
<proteinExistence type="inferred from homology"/>
<evidence type="ECO:0000256" key="2">
    <source>
        <dbReference type="PIRNR" id="PIRNR038934"/>
    </source>
</evidence>
<dbReference type="SUPFAM" id="SSF52833">
    <property type="entry name" value="Thioredoxin-like"/>
    <property type="match status" value="1"/>
</dbReference>
<evidence type="ECO:0000313" key="3">
    <source>
        <dbReference type="EMBL" id="MBF6057674.1"/>
    </source>
</evidence>
<protein>
    <recommendedName>
        <fullName evidence="2">Hydrogenase expression/formation protein</fullName>
    </recommendedName>
</protein>
<organism evidence="3 4">
    <name type="scientific">Thiomicrorhabdus heinhorstiae</name>
    <dbReference type="NCBI Taxonomy" id="2748010"/>
    <lineage>
        <taxon>Bacteria</taxon>
        <taxon>Pseudomonadati</taxon>
        <taxon>Pseudomonadota</taxon>
        <taxon>Gammaproteobacteria</taxon>
        <taxon>Thiotrichales</taxon>
        <taxon>Piscirickettsiaceae</taxon>
        <taxon>Thiomicrorhabdus</taxon>
    </lineage>
</organism>
<gene>
    <name evidence="3" type="ORF">H8792_004910</name>
</gene>
<dbReference type="RefSeq" id="WP_185977812.1">
    <property type="nucleotide sequence ID" value="NZ_JACBGI020000005.1"/>
</dbReference>
<evidence type="ECO:0000313" key="4">
    <source>
        <dbReference type="Proteomes" id="UP001193680"/>
    </source>
</evidence>
<comment type="caution">
    <text evidence="3">The sequence shown here is derived from an EMBL/GenBank/DDBJ whole genome shotgun (WGS) entry which is preliminary data.</text>
</comment>
<dbReference type="InterPro" id="IPR036249">
    <property type="entry name" value="Thioredoxin-like_sf"/>
</dbReference>
<accession>A0ABS0BXE1</accession>
<sequence>MPRSLINKIIEDQALTRLTEEIYQDFVDSKPVSMIVFIGDPKRYQEANDLIVVVPELIKAFPGVFSVGVVDEESERTLAQKYGITMWPALVFLKNGRYVDMIARIQDWSEYMNEIPKILDKVPTFAPSIGIGIEVK</sequence>
<reference evidence="3 4" key="1">
    <citation type="submission" date="2020-11" db="EMBL/GenBank/DDBJ databases">
        <title>Sulfur oxidizing isolate from Hospital Hole Sinkhole.</title>
        <authorList>
            <person name="Scott K.M."/>
        </authorList>
    </citation>
    <scope>NUCLEOTIDE SEQUENCE [LARGE SCALE GENOMIC DNA]</scope>
    <source>
        <strain evidence="3 4">HH1</strain>
    </source>
</reference>
<comment type="similarity">
    <text evidence="1 2">Belongs to the HupG/HyaE family.</text>
</comment>
<name>A0ABS0BXE1_9GAMM</name>
<dbReference type="Pfam" id="PF07449">
    <property type="entry name" value="HyaE"/>
    <property type="match status" value="1"/>
</dbReference>